<dbReference type="SUPFAM" id="SSF55486">
    <property type="entry name" value="Metalloproteases ('zincins'), catalytic domain"/>
    <property type="match status" value="1"/>
</dbReference>
<evidence type="ECO:0000313" key="8">
    <source>
        <dbReference type="EMBL" id="MDY0870359.1"/>
    </source>
</evidence>
<evidence type="ECO:0000256" key="4">
    <source>
        <dbReference type="ARBA" id="ARBA00022525"/>
    </source>
</evidence>
<dbReference type="SUPFAM" id="SSF51120">
    <property type="entry name" value="beta-Roll"/>
    <property type="match status" value="23"/>
</dbReference>
<comment type="similarity">
    <text evidence="3">Belongs to the peptidase M10B family.</text>
</comment>
<protein>
    <submittedName>
        <fullName evidence="8">M10 family metallopeptidase</fullName>
    </submittedName>
</protein>
<comment type="cofactor">
    <cofactor evidence="1">
        <name>Ca(2+)</name>
        <dbReference type="ChEBI" id="CHEBI:29108"/>
    </cofactor>
</comment>
<dbReference type="RefSeq" id="WP_320498545.1">
    <property type="nucleotide sequence ID" value="NZ_JAXCLX010000001.1"/>
</dbReference>
<dbReference type="PROSITE" id="PS00330">
    <property type="entry name" value="HEMOLYSIN_CALCIUM"/>
    <property type="match status" value="27"/>
</dbReference>
<evidence type="ECO:0000256" key="3">
    <source>
        <dbReference type="ARBA" id="ARBA00009490"/>
    </source>
</evidence>
<evidence type="ECO:0000256" key="5">
    <source>
        <dbReference type="ARBA" id="ARBA00022737"/>
    </source>
</evidence>
<comment type="subcellular location">
    <subcellularLocation>
        <location evidence="2">Secreted</location>
    </subcellularLocation>
</comment>
<accession>A0ABU5DSJ0</accession>
<dbReference type="EMBL" id="JAXCLX010000001">
    <property type="protein sequence ID" value="MDY0870359.1"/>
    <property type="molecule type" value="Genomic_DNA"/>
</dbReference>
<dbReference type="PRINTS" id="PR00313">
    <property type="entry name" value="CABNDNGRPT"/>
</dbReference>
<keyword evidence="4" id="KW-0964">Secreted</keyword>
<dbReference type="InterPro" id="IPR024079">
    <property type="entry name" value="MetalloPept_cat_dom_sf"/>
</dbReference>
<dbReference type="InterPro" id="IPR006026">
    <property type="entry name" value="Peptidase_Metallo"/>
</dbReference>
<keyword evidence="5" id="KW-0677">Repeat</keyword>
<dbReference type="InterPro" id="IPR018511">
    <property type="entry name" value="Hemolysin-typ_Ca-bd_CS"/>
</dbReference>
<dbReference type="InterPro" id="IPR013858">
    <property type="entry name" value="Peptidase_M10B_C"/>
</dbReference>
<dbReference type="PANTHER" id="PTHR38340">
    <property type="entry name" value="S-LAYER PROTEIN"/>
    <property type="match status" value="1"/>
</dbReference>
<dbReference type="InterPro" id="IPR050557">
    <property type="entry name" value="RTX_toxin/Mannuronan_C5-epim"/>
</dbReference>
<evidence type="ECO:0000313" key="9">
    <source>
        <dbReference type="Proteomes" id="UP001271769"/>
    </source>
</evidence>
<evidence type="ECO:0000256" key="6">
    <source>
        <dbReference type="SAM" id="MobiDB-lite"/>
    </source>
</evidence>
<dbReference type="PANTHER" id="PTHR38340:SF1">
    <property type="entry name" value="S-LAYER PROTEIN"/>
    <property type="match status" value="1"/>
</dbReference>
<feature type="domain" description="Peptidase metallopeptidase" evidence="7">
    <location>
        <begin position="26"/>
        <end position="234"/>
    </location>
</feature>
<dbReference type="InterPro" id="IPR034033">
    <property type="entry name" value="Serralysin-like"/>
</dbReference>
<dbReference type="Gene3D" id="3.40.390.10">
    <property type="entry name" value="Collagenase (Catalytic Domain)"/>
    <property type="match status" value="1"/>
</dbReference>
<organism evidence="8 9">
    <name type="scientific">Dongia rigui</name>
    <dbReference type="NCBI Taxonomy" id="940149"/>
    <lineage>
        <taxon>Bacteria</taxon>
        <taxon>Pseudomonadati</taxon>
        <taxon>Pseudomonadota</taxon>
        <taxon>Alphaproteobacteria</taxon>
        <taxon>Rhodospirillales</taxon>
        <taxon>Dongiaceae</taxon>
        <taxon>Dongia</taxon>
    </lineage>
</organism>
<dbReference type="Proteomes" id="UP001271769">
    <property type="component" value="Unassembled WGS sequence"/>
</dbReference>
<feature type="region of interest" description="Disordered" evidence="6">
    <location>
        <begin position="518"/>
        <end position="559"/>
    </location>
</feature>
<dbReference type="InterPro" id="IPR011049">
    <property type="entry name" value="Serralysin-like_metalloprot_C"/>
</dbReference>
<dbReference type="InterPro" id="IPR001343">
    <property type="entry name" value="Hemolysn_Ca-bd"/>
</dbReference>
<dbReference type="Pfam" id="PF00353">
    <property type="entry name" value="HemolysinCabind"/>
    <property type="match status" value="27"/>
</dbReference>
<sequence length="3067" mass="312387">MPTPTTASQTSFVPPAGTNYIDALLAGSRWGGSVGTPATISYSFPTASSVWDTSYWAYPPGQNFPVEPYDPDYRGFTAQEQAVFRDVLTAYSNVANITFQEITETSNSVGDIRIAYSGMVGNDGAAAYAIYPDPSDPWAPSIGGDIWVNPNYDPNLELAPGEWGYSTWMHELGHALGLQHPFSDGGGSSEVVLTGNQQTQMYSIMGYDRSPYAMIEAYQLMLYDIAAIQYIYGANMSYQAGDNNYMFSNTTEELRTLWDAGGDDTIDASNQNRTATIDLHDGAFSSIGMKNSGANAQFNIAIAFNAVIENAIGGSKGDTLIGNEIANKLDGRAGADTLRGDAGDDLYFIDVVANGTGARIEDTVTELANQGDDTIELRGSVANAVAGTILMAANVERLDASGTGATRLNITGNASNNIITGNDADNILDGGAGVDNLVGGNGNDTFKVDEFDTVTEALNGGIDTVEMTATAADLTFDMPATYENVENFKLMGTKAGDVIGSDADNQITGNDAINTLSGAGGNDTLKGMGGNDTLDGGDDNDSLDGGTGNDTMSGGNGNDTYFVDNANDVVDESATDGYDIVKSTVTYTISDGVEEFQLLGTAAINATGSNDDNKLVGNDGANILDGAGGNDEMIGGKGDDTYIVDSLDDVVTETLGAGGGIDTVRSAIDYTLGSNVENLTLTDDGVEINGVGNDLANVIIGNSSDNKLTGVGGIDTLKGGDGNDYYNVNLVLSGTAAKIEDTVIELANQGDYDTIKLVGPTLSNLVTTLTVGTNIENLDASDTGSTKLNLTGNALSNELTGNDADNVLDGGAGDDTLIGGAGNDTYKVSEKDGFVDFVIEGVGKGIDTVEMTTSSPSTIDAPLEFQMAADFENVEKFKLLGTAIANVYGNDEDNVITGNGAVNQLFGEIGNDTLYGGGGNDILDGGADDDTLDGGIGADQMSGGDGNDTYYVDNVNDAIDDVDGTDDTVYASISYSIETAVSIENLVLTGTAANGTGNIENNKITGNAVANILDGGEGEDTLIGGAGNDTYFIDDDNDVVTEQANEGTDTVKGRITIDFGTGKFLNVENITLLDDAQDIDIDATGDSGKNVIIGNIGNNDLDGAGGDDTIDGGAGSDKLTGGAGIDTLKGGAGDDDYIVNLVLASGAVKLEDTVTELVNEGDEDTIELASTSTLALTKATTLTIGANIEGFDASQTDKTWINITGNGQNNSIIGNLAANILDGAAGNDTLYGGDGNDTLIGGLGNDELEGGKGDDLYQIDESDELLEADGEGIDSIELTTKAAGYTLQMDAFFENAKVLGTLATNVAGNDENNVITGNAAANTLSGGIGDDTLDGGAGNDILLGGIGDDTYVIDSLKDSVDETGGDGIDTVKASVTLTQGFDDVENYTYTGTAAWTFTGTDDDNRLEGGTGIDKLTGGIGIDTLIGNAGDDILDGGEGEDTMTGGAGNDTYFVDDSADEVNELANGGIDTIKSLVDIDLASGKYDNVENITLLDETPGVGSNLKGEGTGSANIIIGNSGDNLLSGGSGNDTLEGRAGEDVLVGGEGVDILKGGAGDDTYEVLLVQSGTAAKLEDTISEEANVDTGDKLVLKGTVAATTATTIVLAAGFENLDASDANVAKLNLTGNAASNFITGNLFDNTIDGGAGDDTLQGGIGNDILIGGAGLDALEGGDGDDIYRVDENDSTTELAGEGTDTVEMTATKAGLSFFVADDVENFKLLGTLAGNVEGNGLDNIITGNSAVNTLKGGIGDDTLDGGAGNDILLGGAGDDIYVIDSLKDSVDETGGDGVDTVKSSVLLTTTLQGIENYTYTGTSAWAFTGTDGVNRLEGGSGADTLNGGIGNDTLVGNAGNDILDGGLGNDTMKGGAGNDTYFVDDAADVVTELTNEGVDTIKSLVSVVLGNYLNVENLTLMDYGVGTGDNLSGEGSDGANLIIGNSGDNALNGGIGNDTLEGWAGNDTLTGGAGIDILKGGAGSDAYEVNLVLSGTSAKLEDTVTEDANQGTADKLVLTGTVATTTVTSIVLAATLEDLDASQASVDKLNLTGNTSNNVITGNQLDNIIDGAAGNDTLQGGDGNDVLIGGIGTDTLEGGDGNDTYRIDESDKVTEVIGKGIDTVEITLTTKNNAGVDDYLSIENLTVLGTRAADIYGNNADNKLIGNAAANSLYGEGGDDWLDGGLGNDTYTGGAGNDVFVFDNVNDKIAVGDGEAGDTVMRAFVSNQFVGAIENYGYTGASAWTFTGSGNANVLTGGTGINTLNGGGGNDTLTGNKANDILDGGIGNDALKGGAGNDTYFIDAAADTVTELSDEGVDTIKSLVSVVLANYQNVENVTLLDTGVGTGADLTGEGSGVANVIIGNSGNNVLSGGDGNDTLEGWAGNDKLTGGAGIDILKGGAGNDTYVVDLVLSGTAAKLEDTVIEDANQGTADKLVLTGTLATTTATSIVLAATIEDLDASLALVAKLNLTGNNSNNVISGGVPDNIIDGGAGNDTLKGGGGNDILIGGIGADSLEGEQGDDTYRMDESDTMFEEVGEGIDTVEITLTTKNSVVLDDYFNVENLTVLGTRAAEIHGNIVDNKLIGNAAANSLYGEGGNDWLDGGLGNDTFTGGDGNDVFVLDNAKDTITDAELGDTVIRTFVSTQFVGAIENYGYTGASAWTFTGSGNANVLSGGTGINTLNGGGGDDTLTGNKANDVLDGGTGNDLMTGGAGNDTYHVDSADDDIVEDDAVGSGIDTILASVDIDLADYANVENVTYKAFDAEAELKGNSLNNILNAAAVNFAQTLDVLTIDGGDGNDTITGSKFDDNLIGGKGIDTLIGGDGHDELTGGIGNDILQGGAGNDHYHVELAQNGTGATATAVLEDTVTELTGAGTYDTIELHNANAVVLTKATTLTVNANVENFDIHDTGTLLLNVTGNTLDNEITGNNAANALDGGAGNDWLFAGGGNDTLIGGAGNDWLIGDDGNDTLTGGAGNDTFTFYDPTISEGNDIITDFNKVQDFLAFHEVIDLNGNHNGSIIDEIDDAILSIQDLGVGKDVIITFDDNHTLTFQKFGTGATGLTSITDILNESHIVMAT</sequence>
<keyword evidence="9" id="KW-1185">Reference proteome</keyword>
<dbReference type="CDD" id="cd04277">
    <property type="entry name" value="ZnMc_serralysin_like"/>
    <property type="match status" value="1"/>
</dbReference>
<evidence type="ECO:0000259" key="7">
    <source>
        <dbReference type="SMART" id="SM00235"/>
    </source>
</evidence>
<name>A0ABU5DSJ0_9PROT</name>
<reference evidence="8 9" key="1">
    <citation type="journal article" date="2013" name="Antonie Van Leeuwenhoek">
        <title>Dongia rigui sp. nov., isolated from freshwater of a large wetland in Korea.</title>
        <authorList>
            <person name="Baik K.S."/>
            <person name="Hwang Y.M."/>
            <person name="Choi J.S."/>
            <person name="Kwon J."/>
            <person name="Seong C.N."/>
        </authorList>
    </citation>
    <scope>NUCLEOTIDE SEQUENCE [LARGE SCALE GENOMIC DNA]</scope>
    <source>
        <strain evidence="8 9">04SU4-P</strain>
    </source>
</reference>
<dbReference type="SMART" id="SM00235">
    <property type="entry name" value="ZnMc"/>
    <property type="match status" value="1"/>
</dbReference>
<comment type="caution">
    <text evidence="8">The sequence shown here is derived from an EMBL/GenBank/DDBJ whole genome shotgun (WGS) entry which is preliminary data.</text>
</comment>
<dbReference type="Pfam" id="PF08548">
    <property type="entry name" value="Peptidase_M10_C"/>
    <property type="match status" value="1"/>
</dbReference>
<proteinExistence type="inferred from homology"/>
<gene>
    <name evidence="8" type="ORF">SMD31_00405</name>
</gene>
<dbReference type="Gene3D" id="2.150.10.10">
    <property type="entry name" value="Serralysin-like metalloprotease, C-terminal"/>
    <property type="match status" value="14"/>
</dbReference>
<evidence type="ECO:0000256" key="1">
    <source>
        <dbReference type="ARBA" id="ARBA00001913"/>
    </source>
</evidence>
<evidence type="ECO:0000256" key="2">
    <source>
        <dbReference type="ARBA" id="ARBA00004613"/>
    </source>
</evidence>